<gene>
    <name evidence="2" type="ORF">GA0061080_10931</name>
</gene>
<accession>A0A1C4DQD2</accession>
<dbReference type="EMBL" id="FMBA01000093">
    <property type="protein sequence ID" value="SCC33547.1"/>
    <property type="molecule type" value="Genomic_DNA"/>
</dbReference>
<evidence type="ECO:0000313" key="3">
    <source>
        <dbReference type="Proteomes" id="UP000199698"/>
    </source>
</evidence>
<sequence>MRLILVCITLLFMIGCKQMVNSQPIIKTENKKDHFITQIMQAPLASPPIGDKHVLYPFATHWQHAETESERSGNEKAFDELARNLYKQSQSEQSYTVTLTQENLKQIVQDSYDIPFNINDILNQKITVHVEKIAGFPQFDLFLLTTENLELECNHCEYGSHLVFQSIISISSDQIVDRLVATYEYGNDLSRGYRFFYYDNGKIIIRDLGSDETDSAANEKRTYQLTPQGKFIRYYDTNGSFQNTDLNDTEEGLVQNHTREGVWIEITGSKYAPLGIGYIYLESEYKNGLPVGIWKCHQLEQQYNELNEPILSTRKKGKLLYTETYKDGELVERKFVDKEIDELN</sequence>
<keyword evidence="1" id="KW-0732">Signal</keyword>
<protein>
    <recommendedName>
        <fullName evidence="4">Antitoxin component YwqK of the YwqJK toxin-antitoxin module</fullName>
    </recommendedName>
</protein>
<evidence type="ECO:0000256" key="1">
    <source>
        <dbReference type="SAM" id="SignalP"/>
    </source>
</evidence>
<proteinExistence type="predicted"/>
<keyword evidence="3" id="KW-1185">Reference proteome</keyword>
<dbReference type="RefSeq" id="WP_091126176.1">
    <property type="nucleotide sequence ID" value="NZ_FMBA01000093.1"/>
</dbReference>
<feature type="signal peptide" evidence="1">
    <location>
        <begin position="1"/>
        <end position="22"/>
    </location>
</feature>
<feature type="chain" id="PRO_5008690705" description="Antitoxin component YwqK of the YwqJK toxin-antitoxin module" evidence="1">
    <location>
        <begin position="23"/>
        <end position="344"/>
    </location>
</feature>
<evidence type="ECO:0008006" key="4">
    <source>
        <dbReference type="Google" id="ProtNLM"/>
    </source>
</evidence>
<evidence type="ECO:0000313" key="2">
    <source>
        <dbReference type="EMBL" id="SCC33547.1"/>
    </source>
</evidence>
<dbReference type="OrthoDB" id="697200at2"/>
<name>A0A1C4DQD2_9GAMM</name>
<organism evidence="2 3">
    <name type="scientific">Gilliamella intestini</name>
    <dbReference type="NCBI Taxonomy" id="1798183"/>
    <lineage>
        <taxon>Bacteria</taxon>
        <taxon>Pseudomonadati</taxon>
        <taxon>Pseudomonadota</taxon>
        <taxon>Gammaproteobacteria</taxon>
        <taxon>Orbales</taxon>
        <taxon>Orbaceae</taxon>
        <taxon>Gilliamella</taxon>
    </lineage>
</organism>
<dbReference type="Proteomes" id="UP000199698">
    <property type="component" value="Unassembled WGS sequence"/>
</dbReference>
<dbReference type="AlphaFoldDB" id="A0A1C4DQD2"/>
<dbReference type="PROSITE" id="PS51257">
    <property type="entry name" value="PROKAR_LIPOPROTEIN"/>
    <property type="match status" value="1"/>
</dbReference>
<reference evidence="3" key="1">
    <citation type="submission" date="2016-08" db="EMBL/GenBank/DDBJ databases">
        <authorList>
            <person name="Varghese N."/>
            <person name="Submissions Spin"/>
        </authorList>
    </citation>
    <scope>NUCLEOTIDE SEQUENCE [LARGE SCALE GENOMIC DNA]</scope>
    <source>
        <strain evidence="3">R-53144</strain>
    </source>
</reference>